<comment type="caution">
    <text evidence="1">The sequence shown here is derived from an EMBL/GenBank/DDBJ whole genome shotgun (WGS) entry which is preliminary data.</text>
</comment>
<gene>
    <name evidence="1" type="ORF">YK48G_12630</name>
</gene>
<proteinExistence type="predicted"/>
<name>A0ABQ3VZJ2_9LACO</name>
<dbReference type="EMBL" id="BNJR01000012">
    <property type="protein sequence ID" value="GHP13838.1"/>
    <property type="molecule type" value="Genomic_DNA"/>
</dbReference>
<sequence length="45" mass="5205">MDSGMIKDRIMMLGERFVLTVVKRLAYLSLSKRLVGQLRQAESYT</sequence>
<organism evidence="1 2">
    <name type="scientific">Lentilactobacillus fungorum</name>
    <dbReference type="NCBI Taxonomy" id="2201250"/>
    <lineage>
        <taxon>Bacteria</taxon>
        <taxon>Bacillati</taxon>
        <taxon>Bacillota</taxon>
        <taxon>Bacilli</taxon>
        <taxon>Lactobacillales</taxon>
        <taxon>Lactobacillaceae</taxon>
        <taxon>Lentilactobacillus</taxon>
    </lineage>
</organism>
<evidence type="ECO:0000313" key="1">
    <source>
        <dbReference type="EMBL" id="GHP13838.1"/>
    </source>
</evidence>
<keyword evidence="2" id="KW-1185">Reference proteome</keyword>
<dbReference type="Proteomes" id="UP000604765">
    <property type="component" value="Unassembled WGS sequence"/>
</dbReference>
<reference evidence="1 2" key="1">
    <citation type="journal article" date="2021" name="Int. J. Syst. Evol. Microbiol.">
        <title>Lentilactobacillus fungorum sp. nov., isolated from spent mushroom substrates.</title>
        <authorList>
            <person name="Tohno M."/>
            <person name="Tanizawa Y."/>
            <person name="Kojima Y."/>
            <person name="Sakamoto M."/>
            <person name="Ohkuma M."/>
            <person name="Kobayashi H."/>
        </authorList>
    </citation>
    <scope>NUCLEOTIDE SEQUENCE [LARGE SCALE GENOMIC DNA]</scope>
    <source>
        <strain evidence="1 2">YK48G</strain>
    </source>
</reference>
<protein>
    <submittedName>
        <fullName evidence="1">Uncharacterized protein</fullName>
    </submittedName>
</protein>
<accession>A0ABQ3VZJ2</accession>
<evidence type="ECO:0000313" key="2">
    <source>
        <dbReference type="Proteomes" id="UP000604765"/>
    </source>
</evidence>